<dbReference type="EMBL" id="CM042038">
    <property type="protein sequence ID" value="KAI3732983.1"/>
    <property type="molecule type" value="Genomic_DNA"/>
</dbReference>
<organism evidence="1 2">
    <name type="scientific">Smallanthus sonchifolius</name>
    <dbReference type="NCBI Taxonomy" id="185202"/>
    <lineage>
        <taxon>Eukaryota</taxon>
        <taxon>Viridiplantae</taxon>
        <taxon>Streptophyta</taxon>
        <taxon>Embryophyta</taxon>
        <taxon>Tracheophyta</taxon>
        <taxon>Spermatophyta</taxon>
        <taxon>Magnoliopsida</taxon>
        <taxon>eudicotyledons</taxon>
        <taxon>Gunneridae</taxon>
        <taxon>Pentapetalae</taxon>
        <taxon>asterids</taxon>
        <taxon>campanulids</taxon>
        <taxon>Asterales</taxon>
        <taxon>Asteraceae</taxon>
        <taxon>Asteroideae</taxon>
        <taxon>Heliantheae alliance</taxon>
        <taxon>Millerieae</taxon>
        <taxon>Smallanthus</taxon>
    </lineage>
</organism>
<gene>
    <name evidence="1" type="ORF">L1987_64197</name>
</gene>
<accession>A0ACB9CFA6</accession>
<reference evidence="1 2" key="2">
    <citation type="journal article" date="2022" name="Mol. Ecol. Resour.">
        <title>The genomes of chicory, endive, great burdock and yacon provide insights into Asteraceae paleo-polyploidization history and plant inulin production.</title>
        <authorList>
            <person name="Fan W."/>
            <person name="Wang S."/>
            <person name="Wang H."/>
            <person name="Wang A."/>
            <person name="Jiang F."/>
            <person name="Liu H."/>
            <person name="Zhao H."/>
            <person name="Xu D."/>
            <person name="Zhang Y."/>
        </authorList>
    </citation>
    <scope>NUCLEOTIDE SEQUENCE [LARGE SCALE GENOMIC DNA]</scope>
    <source>
        <strain evidence="2">cv. Yunnan</strain>
        <tissue evidence="1">Leaves</tissue>
    </source>
</reference>
<dbReference type="Proteomes" id="UP001056120">
    <property type="component" value="Linkage Group LG21"/>
</dbReference>
<sequence>MRGGITIIEAVTAGMAIQTEMLIEDLIMIVGMMIIKDVEKISDIRDASGYRSSRDKHKRDDFRDEKRSGYHHKDSSWRDSDDPKYSRFEKGKSYDQETRGGKDRYFKEPKQLLDDENVVTAKKSKFSMILTPMTSSSSKQGKEVVGKANTEQDFVKDSDIDVLGFSGDLFV</sequence>
<proteinExistence type="predicted"/>
<reference evidence="2" key="1">
    <citation type="journal article" date="2022" name="Mol. Ecol. Resour.">
        <title>The genomes of chicory, endive, great burdock and yacon provide insights into Asteraceae palaeo-polyploidization history and plant inulin production.</title>
        <authorList>
            <person name="Fan W."/>
            <person name="Wang S."/>
            <person name="Wang H."/>
            <person name="Wang A."/>
            <person name="Jiang F."/>
            <person name="Liu H."/>
            <person name="Zhao H."/>
            <person name="Xu D."/>
            <person name="Zhang Y."/>
        </authorList>
    </citation>
    <scope>NUCLEOTIDE SEQUENCE [LARGE SCALE GENOMIC DNA]</scope>
    <source>
        <strain evidence="2">cv. Yunnan</strain>
    </source>
</reference>
<protein>
    <submittedName>
        <fullName evidence="1">Uncharacterized protein</fullName>
    </submittedName>
</protein>
<evidence type="ECO:0000313" key="1">
    <source>
        <dbReference type="EMBL" id="KAI3732983.1"/>
    </source>
</evidence>
<comment type="caution">
    <text evidence="1">The sequence shown here is derived from an EMBL/GenBank/DDBJ whole genome shotgun (WGS) entry which is preliminary data.</text>
</comment>
<name>A0ACB9CFA6_9ASTR</name>
<evidence type="ECO:0000313" key="2">
    <source>
        <dbReference type="Proteomes" id="UP001056120"/>
    </source>
</evidence>
<keyword evidence="2" id="KW-1185">Reference proteome</keyword>